<dbReference type="RefSeq" id="WP_283343367.1">
    <property type="nucleotide sequence ID" value="NZ_JASHIF010000002.1"/>
</dbReference>
<dbReference type="PANTHER" id="PTHR36503">
    <property type="entry name" value="BLR2520 PROTEIN"/>
    <property type="match status" value="1"/>
</dbReference>
<dbReference type="Pfam" id="PF22677">
    <property type="entry name" value="Ble-like_N"/>
    <property type="match status" value="1"/>
</dbReference>
<accession>A0ABT6Y3H2</accession>
<evidence type="ECO:0000313" key="2">
    <source>
        <dbReference type="EMBL" id="MDI9858108.1"/>
    </source>
</evidence>
<evidence type="ECO:0000259" key="1">
    <source>
        <dbReference type="PROSITE" id="PS51819"/>
    </source>
</evidence>
<dbReference type="EMBL" id="JASHIF010000002">
    <property type="protein sequence ID" value="MDI9858108.1"/>
    <property type="molecule type" value="Genomic_DNA"/>
</dbReference>
<reference evidence="2 3" key="1">
    <citation type="submission" date="2023-05" db="EMBL/GenBank/DDBJ databases">
        <title>Novel species of genus Flectobacillus isolated from stream in China.</title>
        <authorList>
            <person name="Lu H."/>
        </authorList>
    </citation>
    <scope>NUCLEOTIDE SEQUENCE [LARGE SCALE GENOMIC DNA]</scope>
    <source>
        <strain evidence="2 3">KCTC 42575</strain>
    </source>
</reference>
<dbReference type="CDD" id="cd09012">
    <property type="entry name" value="VOC_like"/>
    <property type="match status" value="1"/>
</dbReference>
<protein>
    <submittedName>
        <fullName evidence="2">VOC family protein</fullName>
    </submittedName>
</protein>
<dbReference type="PROSITE" id="PS51819">
    <property type="entry name" value="VOC"/>
    <property type="match status" value="1"/>
</dbReference>
<dbReference type="PANTHER" id="PTHR36503:SF2">
    <property type="entry name" value="BLR2408 PROTEIN"/>
    <property type="match status" value="1"/>
</dbReference>
<dbReference type="InterPro" id="IPR037523">
    <property type="entry name" value="VOC_core"/>
</dbReference>
<keyword evidence="3" id="KW-1185">Reference proteome</keyword>
<feature type="domain" description="VOC" evidence="1">
    <location>
        <begin position="3"/>
        <end position="127"/>
    </location>
</feature>
<organism evidence="2 3">
    <name type="scientific">Flectobacillus roseus</name>
    <dbReference type="NCBI Taxonomy" id="502259"/>
    <lineage>
        <taxon>Bacteria</taxon>
        <taxon>Pseudomonadati</taxon>
        <taxon>Bacteroidota</taxon>
        <taxon>Cytophagia</taxon>
        <taxon>Cytophagales</taxon>
        <taxon>Flectobacillaceae</taxon>
        <taxon>Flectobacillus</taxon>
    </lineage>
</organism>
<dbReference type="InterPro" id="IPR053863">
    <property type="entry name" value="Glyoxy/Ble-like_N"/>
</dbReference>
<evidence type="ECO:0000313" key="3">
    <source>
        <dbReference type="Proteomes" id="UP001236507"/>
    </source>
</evidence>
<proteinExistence type="predicted"/>
<gene>
    <name evidence="2" type="ORF">QM524_02690</name>
</gene>
<dbReference type="Proteomes" id="UP001236507">
    <property type="component" value="Unassembled WGS sequence"/>
</dbReference>
<dbReference type="InterPro" id="IPR029068">
    <property type="entry name" value="Glyas_Bleomycin-R_OHBP_Dase"/>
</dbReference>
<comment type="caution">
    <text evidence="2">The sequence shown here is derived from an EMBL/GenBank/DDBJ whole genome shotgun (WGS) entry which is preliminary data.</text>
</comment>
<dbReference type="SUPFAM" id="SSF54593">
    <property type="entry name" value="Glyoxalase/Bleomycin resistance protein/Dihydroxybiphenyl dioxygenase"/>
    <property type="match status" value="1"/>
</dbReference>
<sequence>MASKIFLNLPVKNLQKSVEFFTRIGYTFNPQFTDDQATCMIISENIFVMLLEEARFQTFTPKQIPNAHETSQILIALDTESREEVDTILEKALAAGGTEARPAQDYGFMYGRAYNDLDGHIWEIGWMDMEKFLAMKQ</sequence>
<dbReference type="Gene3D" id="3.10.180.10">
    <property type="entry name" value="2,3-Dihydroxybiphenyl 1,2-Dioxygenase, domain 1"/>
    <property type="match status" value="1"/>
</dbReference>
<name>A0ABT6Y3H2_9BACT</name>